<dbReference type="Pfam" id="PF10502">
    <property type="entry name" value="Peptidase_S26"/>
    <property type="match status" value="1"/>
</dbReference>
<dbReference type="PRINTS" id="PR00727">
    <property type="entry name" value="LEADERPTASE"/>
</dbReference>
<gene>
    <name evidence="6" type="ORF">SSRG_01650</name>
</gene>
<dbReference type="Gene3D" id="2.10.109.10">
    <property type="entry name" value="Umud Fragment, subunit A"/>
    <property type="match status" value="1"/>
</dbReference>
<feature type="transmembrane region" description="Helical" evidence="4">
    <location>
        <begin position="212"/>
        <end position="232"/>
    </location>
</feature>
<evidence type="ECO:0000256" key="4">
    <source>
        <dbReference type="RuleBase" id="RU362042"/>
    </source>
</evidence>
<dbReference type="GO" id="GO:0004252">
    <property type="term" value="F:serine-type endopeptidase activity"/>
    <property type="evidence" value="ECO:0007669"/>
    <property type="project" value="InterPro"/>
</dbReference>
<dbReference type="NCBIfam" id="TIGR02227">
    <property type="entry name" value="sigpep_I_bact"/>
    <property type="match status" value="1"/>
</dbReference>
<evidence type="ECO:0000313" key="6">
    <source>
        <dbReference type="EMBL" id="EFL38846.1"/>
    </source>
</evidence>
<dbReference type="InterPro" id="IPR036286">
    <property type="entry name" value="LexA/Signal_pep-like_sf"/>
</dbReference>
<reference evidence="6" key="1">
    <citation type="submission" date="2009-02" db="EMBL/GenBank/DDBJ databases">
        <title>Annotation of Streptomyces griseoflavus strain Tu4000.</title>
        <authorList>
            <consortium name="The Broad Institute Genome Sequencing Platform"/>
            <consortium name="Broad Institute Microbial Sequencing Center"/>
            <person name="Fischbach M."/>
            <person name="Godfrey P."/>
            <person name="Ward D."/>
            <person name="Young S."/>
            <person name="Zeng Q."/>
            <person name="Koehrsen M."/>
            <person name="Alvarado L."/>
            <person name="Berlin A.M."/>
            <person name="Bochicchio J."/>
            <person name="Borenstein D."/>
            <person name="Chapman S.B."/>
            <person name="Chen Z."/>
            <person name="Engels R."/>
            <person name="Freedman E."/>
            <person name="Gellesch M."/>
            <person name="Goldberg J."/>
            <person name="Griggs A."/>
            <person name="Gujja S."/>
            <person name="Heilman E.R."/>
            <person name="Heiman D.I."/>
            <person name="Hepburn T.A."/>
            <person name="Howarth C."/>
            <person name="Jen D."/>
            <person name="Larson L."/>
            <person name="Lewis B."/>
            <person name="Mehta T."/>
            <person name="Park D."/>
            <person name="Pearson M."/>
            <person name="Richards J."/>
            <person name="Roberts A."/>
            <person name="Saif S."/>
            <person name="Shea T.D."/>
            <person name="Shenoy N."/>
            <person name="Sisk P."/>
            <person name="Stolte C."/>
            <person name="Sykes S.N."/>
            <person name="Thomson T."/>
            <person name="Walk T."/>
            <person name="White J."/>
            <person name="Yandava C."/>
            <person name="Straight P."/>
            <person name="Clardy J."/>
            <person name="Hung D."/>
            <person name="Kolter R."/>
            <person name="Mekalanos J."/>
            <person name="Walker S."/>
            <person name="Walsh C.T."/>
            <person name="Wieland-Brown L.C."/>
            <person name="Haas B."/>
            <person name="Nusbaum C."/>
            <person name="Birren B."/>
        </authorList>
    </citation>
    <scope>NUCLEOTIDE SEQUENCE [LARGE SCALE GENOMIC DNA]</scope>
    <source>
        <strain evidence="6">Tu4000</strain>
    </source>
</reference>
<sequence>MYGPRSSGPGGARAGGRPVSGCPDWPWPWAWRCSSAVFAWGAVLYLPYTVPTTSMAPTIGAGDRVLAQRIDGDEVRRGDVVVFKDATWSNVPMVKRVVAVGGDTVSCCQDGKLEVNGKEIDEPYLPEGSAAEFGNIPEVVVPKGRLFLLGDERSGSLDSTAHLSDAASGTVSRGAVQARVDAVVWPMNGMLEEPAGFEELGALSSPGPLRTVAGLVVAGAVLILGGAAYGPLAKRAGASRSRANAGTAGAR</sequence>
<evidence type="ECO:0000313" key="7">
    <source>
        <dbReference type="Proteomes" id="UP000002968"/>
    </source>
</evidence>
<keyword evidence="4" id="KW-1133">Transmembrane helix</keyword>
<dbReference type="AlphaFoldDB" id="D9XXI4"/>
<proteinExistence type="inferred from homology"/>
<dbReference type="Proteomes" id="UP000002968">
    <property type="component" value="Unassembled WGS sequence"/>
</dbReference>
<dbReference type="PANTHER" id="PTHR43390:SF1">
    <property type="entry name" value="CHLOROPLAST PROCESSING PEPTIDASE"/>
    <property type="match status" value="1"/>
</dbReference>
<dbReference type="CDD" id="cd06530">
    <property type="entry name" value="S26_SPase_I"/>
    <property type="match status" value="1"/>
</dbReference>
<evidence type="ECO:0000256" key="1">
    <source>
        <dbReference type="ARBA" id="ARBA00004401"/>
    </source>
</evidence>
<feature type="domain" description="Peptidase S26" evidence="5">
    <location>
        <begin position="37"/>
        <end position="185"/>
    </location>
</feature>
<dbReference type="EC" id="3.4.21.89" evidence="4"/>
<evidence type="ECO:0000256" key="2">
    <source>
        <dbReference type="ARBA" id="ARBA00009370"/>
    </source>
</evidence>
<evidence type="ECO:0000256" key="3">
    <source>
        <dbReference type="PIRSR" id="PIRSR600223-1"/>
    </source>
</evidence>
<dbReference type="GO" id="GO:0006465">
    <property type="term" value="P:signal peptide processing"/>
    <property type="evidence" value="ECO:0007669"/>
    <property type="project" value="InterPro"/>
</dbReference>
<keyword evidence="4" id="KW-0378">Hydrolase</keyword>
<dbReference type="SUPFAM" id="SSF51306">
    <property type="entry name" value="LexA/Signal peptidase"/>
    <property type="match status" value="1"/>
</dbReference>
<organism evidence="6 7">
    <name type="scientific">Streptomyces griseoflavus Tu4000</name>
    <dbReference type="NCBI Taxonomy" id="467200"/>
    <lineage>
        <taxon>Bacteria</taxon>
        <taxon>Bacillati</taxon>
        <taxon>Actinomycetota</taxon>
        <taxon>Actinomycetes</taxon>
        <taxon>Kitasatosporales</taxon>
        <taxon>Streptomycetaceae</taxon>
        <taxon>Streptomyces</taxon>
    </lineage>
</organism>
<dbReference type="PANTHER" id="PTHR43390">
    <property type="entry name" value="SIGNAL PEPTIDASE I"/>
    <property type="match status" value="1"/>
</dbReference>
<dbReference type="FunFam" id="2.10.109.10:FF:000025">
    <property type="entry name" value="Signal peptidase I"/>
    <property type="match status" value="1"/>
</dbReference>
<dbReference type="HOGENOM" id="CLU_028723_0_2_11"/>
<dbReference type="GO" id="GO:0005886">
    <property type="term" value="C:plasma membrane"/>
    <property type="evidence" value="ECO:0007669"/>
    <property type="project" value="UniProtKB-SubCell"/>
</dbReference>
<comment type="similarity">
    <text evidence="2 4">Belongs to the peptidase S26 family.</text>
</comment>
<feature type="active site" evidence="3">
    <location>
        <position position="95"/>
    </location>
</feature>
<comment type="subcellular location">
    <subcellularLocation>
        <location evidence="1">Cell membrane</location>
        <topology evidence="1">Single-pass type II membrane protein</topology>
    </subcellularLocation>
    <subcellularLocation>
        <location evidence="4">Membrane</location>
        <topology evidence="4">Single-pass type II membrane protein</topology>
    </subcellularLocation>
</comment>
<comment type="catalytic activity">
    <reaction evidence="4">
        <text>Cleavage of hydrophobic, N-terminal signal or leader sequences from secreted and periplasmic proteins.</text>
        <dbReference type="EC" id="3.4.21.89"/>
    </reaction>
</comment>
<keyword evidence="7" id="KW-1185">Reference proteome</keyword>
<dbReference type="STRING" id="467200.SSRG_01650"/>
<dbReference type="eggNOG" id="COG0681">
    <property type="taxonomic scope" value="Bacteria"/>
</dbReference>
<dbReference type="GO" id="GO:0009003">
    <property type="term" value="F:signal peptidase activity"/>
    <property type="evidence" value="ECO:0007669"/>
    <property type="project" value="UniProtKB-EC"/>
</dbReference>
<dbReference type="EMBL" id="GG657758">
    <property type="protein sequence ID" value="EFL38846.1"/>
    <property type="molecule type" value="Genomic_DNA"/>
</dbReference>
<feature type="active site" evidence="3">
    <location>
        <position position="54"/>
    </location>
</feature>
<keyword evidence="4" id="KW-0472">Membrane</keyword>
<protein>
    <recommendedName>
        <fullName evidence="4">Signal peptidase I</fullName>
        <ecNumber evidence="4">3.4.21.89</ecNumber>
    </recommendedName>
</protein>
<keyword evidence="4" id="KW-0812">Transmembrane</keyword>
<accession>D9XXI4</accession>
<evidence type="ECO:0000259" key="5">
    <source>
        <dbReference type="Pfam" id="PF10502"/>
    </source>
</evidence>
<dbReference type="InterPro" id="IPR019533">
    <property type="entry name" value="Peptidase_S26"/>
</dbReference>
<keyword evidence="4" id="KW-0645">Protease</keyword>
<dbReference type="MEROPS" id="S26.026"/>
<name>D9XXI4_9ACTN</name>
<dbReference type="InterPro" id="IPR000223">
    <property type="entry name" value="Pept_S26A_signal_pept_1"/>
</dbReference>